<keyword evidence="2" id="KW-1185">Reference proteome</keyword>
<name>A0ABX5QAQ6_9BACL</name>
<reference evidence="1 2" key="1">
    <citation type="submission" date="2018-01" db="EMBL/GenBank/DDBJ databases">
        <title>Complete genome sequencing of Sporolactobacillus terrae DLG3.</title>
        <authorList>
            <person name="Nam Y.-D."/>
            <person name="Kang J."/>
            <person name="Chung W.-H."/>
        </authorList>
    </citation>
    <scope>NUCLEOTIDE SEQUENCE [LARGE SCALE GENOMIC DNA]</scope>
    <source>
        <strain evidence="1 2">DLG3</strain>
    </source>
</reference>
<protein>
    <submittedName>
        <fullName evidence="1">Uncharacterized protein</fullName>
    </submittedName>
</protein>
<organism evidence="1 2">
    <name type="scientific">Sporolactobacillus terrae</name>
    <dbReference type="NCBI Taxonomy" id="269673"/>
    <lineage>
        <taxon>Bacteria</taxon>
        <taxon>Bacillati</taxon>
        <taxon>Bacillota</taxon>
        <taxon>Bacilli</taxon>
        <taxon>Bacillales</taxon>
        <taxon>Sporolactobacillaceae</taxon>
        <taxon>Sporolactobacillus</taxon>
    </lineage>
</organism>
<accession>A0ABX5QAQ6</accession>
<proteinExistence type="predicted"/>
<dbReference type="Proteomes" id="UP000285882">
    <property type="component" value="Chromosome"/>
</dbReference>
<dbReference type="EMBL" id="CP025688">
    <property type="protein sequence ID" value="QAA23740.1"/>
    <property type="molecule type" value="Genomic_DNA"/>
</dbReference>
<evidence type="ECO:0000313" key="2">
    <source>
        <dbReference type="Proteomes" id="UP000285882"/>
    </source>
</evidence>
<gene>
    <name evidence="1" type="ORF">C0674_14720</name>
</gene>
<sequence>MSKKFSQVINYIEKNVHYQSIHVIKNHLMTFFDCFMNFLHKRVAEIERCARAKTDAFMKQQRTKEAVQTLKTDF</sequence>
<evidence type="ECO:0000313" key="1">
    <source>
        <dbReference type="EMBL" id="QAA23740.1"/>
    </source>
</evidence>